<proteinExistence type="predicted"/>
<protein>
    <submittedName>
        <fullName evidence="1">Uncharacterized protein</fullName>
    </submittedName>
</protein>
<name>A0A645C0F8_9ZZZZ</name>
<accession>A0A645C0F8</accession>
<sequence length="216" mass="24866">MLKSARVFLVQGNYNNERLNNFNIETIETVNEVEETLRTQVFVNEQILERYTHCRVVMDEIFDITGRAFNRNLSQVIVQNPYDVYIDNRNGLLICLCSKKSAERIKVVFEEMLDIQYENHIFDLNTIVYDCSNVKKAQFTNLTIQTLNSGMIKGNRVNDTEIFADMLQNGDLSNIVVTYPFGMQDISISVSASGSLVLYTNLSDDDFVQFIDELIQ</sequence>
<dbReference type="EMBL" id="VSSQ01023985">
    <property type="protein sequence ID" value="MPM71250.1"/>
    <property type="molecule type" value="Genomic_DNA"/>
</dbReference>
<evidence type="ECO:0000313" key="1">
    <source>
        <dbReference type="EMBL" id="MPM71250.1"/>
    </source>
</evidence>
<reference evidence="1" key="1">
    <citation type="submission" date="2019-08" db="EMBL/GenBank/DDBJ databases">
        <authorList>
            <person name="Kucharzyk K."/>
            <person name="Murdoch R.W."/>
            <person name="Higgins S."/>
            <person name="Loffler F."/>
        </authorList>
    </citation>
    <scope>NUCLEOTIDE SEQUENCE</scope>
</reference>
<dbReference type="AlphaFoldDB" id="A0A645C0F8"/>
<gene>
    <name evidence="1" type="ORF">SDC9_118213</name>
</gene>
<comment type="caution">
    <text evidence="1">The sequence shown here is derived from an EMBL/GenBank/DDBJ whole genome shotgun (WGS) entry which is preliminary data.</text>
</comment>
<organism evidence="1">
    <name type="scientific">bioreactor metagenome</name>
    <dbReference type="NCBI Taxonomy" id="1076179"/>
    <lineage>
        <taxon>unclassified sequences</taxon>
        <taxon>metagenomes</taxon>
        <taxon>ecological metagenomes</taxon>
    </lineage>
</organism>